<comment type="caution">
    <text evidence="2">The sequence shown here is derived from an EMBL/GenBank/DDBJ whole genome shotgun (WGS) entry which is preliminary data.</text>
</comment>
<dbReference type="PANTHER" id="PTHR21568">
    <property type="entry name" value="TRNA PSEUDOURIDINE SYNTHASE PUS10"/>
    <property type="match status" value="1"/>
</dbReference>
<sequence>MSSETEAAQFSNGTDAAQVISPNDDHSVTPGDDEIRHLNDAVRSLPSHAVKYLLSAGVCIRCIFRLFGIRDHAYFRSSLSPSVMCNILGEGDSSSSESMESELEPEVCRICLGILQFTYRDEKEMLVKRKNGDELAASIAELIRQEGHQIDGFSLEVSTPTIIFENEQAVRLYMKKKYGSELWFQERLSECISTKDALKFAIVNPLEIILRNGAGESRFYRIAYNPNPN</sequence>
<dbReference type="Gene3D" id="1.10.10.2050">
    <property type="match status" value="1"/>
</dbReference>
<dbReference type="GO" id="GO:0009982">
    <property type="term" value="F:pseudouridine synthase activity"/>
    <property type="evidence" value="ECO:0007669"/>
    <property type="project" value="TreeGrafter"/>
</dbReference>
<organism evidence="2 3">
    <name type="scientific">Populus alba x Populus x berolinensis</name>
    <dbReference type="NCBI Taxonomy" id="444605"/>
    <lineage>
        <taxon>Eukaryota</taxon>
        <taxon>Viridiplantae</taxon>
        <taxon>Streptophyta</taxon>
        <taxon>Embryophyta</taxon>
        <taxon>Tracheophyta</taxon>
        <taxon>Spermatophyta</taxon>
        <taxon>Magnoliopsida</taxon>
        <taxon>eudicotyledons</taxon>
        <taxon>Gunneridae</taxon>
        <taxon>Pentapetalae</taxon>
        <taxon>rosids</taxon>
        <taxon>fabids</taxon>
        <taxon>Malpighiales</taxon>
        <taxon>Salicaceae</taxon>
        <taxon>Saliceae</taxon>
        <taxon>Populus</taxon>
    </lineage>
</organism>
<dbReference type="Proteomes" id="UP001164929">
    <property type="component" value="Chromosome 5"/>
</dbReference>
<accession>A0AAD6QYN8</accession>
<proteinExistence type="predicted"/>
<name>A0AAD6QYN8_9ROSI</name>
<gene>
    <name evidence="2" type="ORF">NC653_015086</name>
</gene>
<evidence type="ECO:0000256" key="1">
    <source>
        <dbReference type="SAM" id="MobiDB-lite"/>
    </source>
</evidence>
<feature type="region of interest" description="Disordered" evidence="1">
    <location>
        <begin position="1"/>
        <end position="33"/>
    </location>
</feature>
<protein>
    <submittedName>
        <fullName evidence="2">Uncharacterized protein</fullName>
    </submittedName>
</protein>
<feature type="compositionally biased region" description="Basic and acidic residues" evidence="1">
    <location>
        <begin position="23"/>
        <end position="33"/>
    </location>
</feature>
<dbReference type="PANTHER" id="PTHR21568:SF0">
    <property type="entry name" value="TRNA PSEUDOURIDINE SYNTHASE PUS10"/>
    <property type="match status" value="1"/>
</dbReference>
<evidence type="ECO:0000313" key="3">
    <source>
        <dbReference type="Proteomes" id="UP001164929"/>
    </source>
</evidence>
<feature type="compositionally biased region" description="Polar residues" evidence="1">
    <location>
        <begin position="1"/>
        <end position="15"/>
    </location>
</feature>
<dbReference type="AlphaFoldDB" id="A0AAD6QYN8"/>
<dbReference type="GO" id="GO:0031119">
    <property type="term" value="P:tRNA pseudouridine synthesis"/>
    <property type="evidence" value="ECO:0007669"/>
    <property type="project" value="TreeGrafter"/>
</dbReference>
<keyword evidence="3" id="KW-1185">Reference proteome</keyword>
<reference evidence="2" key="1">
    <citation type="journal article" date="2023" name="Mol. Ecol. Resour.">
        <title>Chromosome-level genome assembly of a triploid poplar Populus alba 'Berolinensis'.</title>
        <authorList>
            <person name="Chen S."/>
            <person name="Yu Y."/>
            <person name="Wang X."/>
            <person name="Wang S."/>
            <person name="Zhang T."/>
            <person name="Zhou Y."/>
            <person name="He R."/>
            <person name="Meng N."/>
            <person name="Wang Y."/>
            <person name="Liu W."/>
            <person name="Liu Z."/>
            <person name="Liu J."/>
            <person name="Guo Q."/>
            <person name="Huang H."/>
            <person name="Sederoff R.R."/>
            <person name="Wang G."/>
            <person name="Qu G."/>
            <person name="Chen S."/>
        </authorList>
    </citation>
    <scope>NUCLEOTIDE SEQUENCE</scope>
    <source>
        <strain evidence="2">SC-2020</strain>
    </source>
</reference>
<evidence type="ECO:0000313" key="2">
    <source>
        <dbReference type="EMBL" id="KAJ6999143.1"/>
    </source>
</evidence>
<dbReference type="EMBL" id="JAQIZT010000005">
    <property type="protein sequence ID" value="KAJ6999143.1"/>
    <property type="molecule type" value="Genomic_DNA"/>
</dbReference>
<dbReference type="InterPro" id="IPR039894">
    <property type="entry name" value="Pus10-like"/>
</dbReference>